<protein>
    <recommendedName>
        <fullName evidence="3">Heterokaryon incompatibility domain-containing protein</fullName>
    </recommendedName>
</protein>
<gene>
    <name evidence="1" type="ORF">CC80DRAFT_357054</name>
</gene>
<evidence type="ECO:0008006" key="3">
    <source>
        <dbReference type="Google" id="ProtNLM"/>
    </source>
</evidence>
<feature type="non-terminal residue" evidence="1">
    <location>
        <position position="183"/>
    </location>
</feature>
<dbReference type="OrthoDB" id="3690848at2759"/>
<feature type="non-terminal residue" evidence="1">
    <location>
        <position position="1"/>
    </location>
</feature>
<organism evidence="1 2">
    <name type="scientific">Byssothecium circinans</name>
    <dbReference type="NCBI Taxonomy" id="147558"/>
    <lineage>
        <taxon>Eukaryota</taxon>
        <taxon>Fungi</taxon>
        <taxon>Dikarya</taxon>
        <taxon>Ascomycota</taxon>
        <taxon>Pezizomycotina</taxon>
        <taxon>Dothideomycetes</taxon>
        <taxon>Pleosporomycetidae</taxon>
        <taxon>Pleosporales</taxon>
        <taxon>Massarineae</taxon>
        <taxon>Massarinaceae</taxon>
        <taxon>Byssothecium</taxon>
    </lineage>
</organism>
<proteinExistence type="predicted"/>
<dbReference type="EMBL" id="ML977012">
    <property type="protein sequence ID" value="KAF1952264.1"/>
    <property type="molecule type" value="Genomic_DNA"/>
</dbReference>
<name>A0A6A5TJE0_9PLEO</name>
<evidence type="ECO:0000313" key="2">
    <source>
        <dbReference type="Proteomes" id="UP000800035"/>
    </source>
</evidence>
<accession>A0A6A5TJE0</accession>
<dbReference type="Proteomes" id="UP000800035">
    <property type="component" value="Unassembled WGS sequence"/>
</dbReference>
<evidence type="ECO:0000313" key="1">
    <source>
        <dbReference type="EMBL" id="KAF1952264.1"/>
    </source>
</evidence>
<sequence>HPSRNIFSAILVAKEKGFRYLFIDVVSIDQHLTGGALLKRVIEFSTLYRTIPVIAAYDQICADFKATVRRPWISSELQAYRRNPTRIIYASHSDDQGAFRGRTWFVGGPHGSLNDFAFPLVAERVWTTNFATTLIMVLRGWITMGSPLDLRYIMPAYAPALTAAYDKMSQNDYLLAAAILAQT</sequence>
<keyword evidence="2" id="KW-1185">Reference proteome</keyword>
<reference evidence="1" key="1">
    <citation type="journal article" date="2020" name="Stud. Mycol.">
        <title>101 Dothideomycetes genomes: a test case for predicting lifestyles and emergence of pathogens.</title>
        <authorList>
            <person name="Haridas S."/>
            <person name="Albert R."/>
            <person name="Binder M."/>
            <person name="Bloem J."/>
            <person name="Labutti K."/>
            <person name="Salamov A."/>
            <person name="Andreopoulos B."/>
            <person name="Baker S."/>
            <person name="Barry K."/>
            <person name="Bills G."/>
            <person name="Bluhm B."/>
            <person name="Cannon C."/>
            <person name="Castanera R."/>
            <person name="Culley D."/>
            <person name="Daum C."/>
            <person name="Ezra D."/>
            <person name="Gonzalez J."/>
            <person name="Henrissat B."/>
            <person name="Kuo A."/>
            <person name="Liang C."/>
            <person name="Lipzen A."/>
            <person name="Lutzoni F."/>
            <person name="Magnuson J."/>
            <person name="Mondo S."/>
            <person name="Nolan M."/>
            <person name="Ohm R."/>
            <person name="Pangilinan J."/>
            <person name="Park H.-J."/>
            <person name="Ramirez L."/>
            <person name="Alfaro M."/>
            <person name="Sun H."/>
            <person name="Tritt A."/>
            <person name="Yoshinaga Y."/>
            <person name="Zwiers L.-H."/>
            <person name="Turgeon B."/>
            <person name="Goodwin S."/>
            <person name="Spatafora J."/>
            <person name="Crous P."/>
            <person name="Grigoriev I."/>
        </authorList>
    </citation>
    <scope>NUCLEOTIDE SEQUENCE</scope>
    <source>
        <strain evidence="1">CBS 675.92</strain>
    </source>
</reference>
<dbReference type="AlphaFoldDB" id="A0A6A5TJE0"/>